<dbReference type="HOGENOM" id="CLU_056469_2_0_0"/>
<keyword evidence="2 5" id="KW-0812">Transmembrane</keyword>
<keyword evidence="7" id="KW-1185">Reference proteome</keyword>
<dbReference type="Pfam" id="PF02361">
    <property type="entry name" value="CbiQ"/>
    <property type="match status" value="1"/>
</dbReference>
<reference evidence="7" key="1">
    <citation type="submission" date="2011-04" db="EMBL/GenBank/DDBJ databases">
        <title>The complete genome of Thermodesulfatator indicus DSM 15286.</title>
        <authorList>
            <person name="Lucas S."/>
            <person name="Copeland A."/>
            <person name="Lapidus A."/>
            <person name="Bruce D."/>
            <person name="Goodwin L."/>
            <person name="Pitluck S."/>
            <person name="Peters L."/>
            <person name="Kyrpides N."/>
            <person name="Mavromatis K."/>
            <person name="Pagani I."/>
            <person name="Ivanova N."/>
            <person name="Saunders L."/>
            <person name="Detter J.C."/>
            <person name="Tapia R."/>
            <person name="Han C."/>
            <person name="Land M."/>
            <person name="Hauser L."/>
            <person name="Markowitz V."/>
            <person name="Cheng J.-F."/>
            <person name="Hugenholtz P."/>
            <person name="Woyke T."/>
            <person name="Wu D."/>
            <person name="Spring S."/>
            <person name="Schroeder M."/>
            <person name="Brambilla E."/>
            <person name="Klenk H.-P."/>
            <person name="Eisen J.A."/>
        </authorList>
    </citation>
    <scope>NUCLEOTIDE SEQUENCE [LARGE SCALE GENOMIC DNA]</scope>
    <source>
        <strain evidence="7">DSM 15286 / JCM 11887 / CIR29812</strain>
    </source>
</reference>
<name>F8ACY8_THEID</name>
<sequence length="276" mass="31103">MRALHPYTKFSLVFVISGLAVLLDHPLALAALAGLATFVFLASRPSKAWLKGYLVIVATTVWGIMLSQGLFYQGFPRTILFCLLPPSDTFSGLCFIREGFHYGLVQSLRMVAGLSAGAYLVNSTSTKMLFRTVSALPFPRGLSLLAAAAVRFLPKVAQDLHLVRQSLRLRGYRPFKRGLIYTVRTELAVIYPLLTRAVRDSRSVADTLLTRGFDPLFSARYRFMPPWPWAEKLATIIIFVLLFALLLAKILFWAYLQGVFYEENLRPLYALVRNYL</sequence>
<dbReference type="PaxDb" id="667014-Thein_2001"/>
<dbReference type="KEGG" id="tid:Thein_2001"/>
<dbReference type="Proteomes" id="UP000006793">
    <property type="component" value="Chromosome"/>
</dbReference>
<keyword evidence="4 5" id="KW-0472">Membrane</keyword>
<evidence type="ECO:0000256" key="2">
    <source>
        <dbReference type="ARBA" id="ARBA00022692"/>
    </source>
</evidence>
<dbReference type="InParanoid" id="F8ACY8"/>
<feature type="transmembrane region" description="Helical" evidence="5">
    <location>
        <begin position="53"/>
        <end position="72"/>
    </location>
</feature>
<dbReference type="PANTHER" id="PTHR33514:SF13">
    <property type="entry name" value="PROTEIN ABCI12, CHLOROPLASTIC"/>
    <property type="match status" value="1"/>
</dbReference>
<dbReference type="InterPro" id="IPR003339">
    <property type="entry name" value="ABC/ECF_trnsptr_transmembrane"/>
</dbReference>
<evidence type="ECO:0000313" key="6">
    <source>
        <dbReference type="EMBL" id="AEH45854.1"/>
    </source>
</evidence>
<reference evidence="6 7" key="2">
    <citation type="journal article" date="2012" name="Stand. Genomic Sci.">
        <title>Complete genome sequence of the thermophilic sulfate-reducing ocean bacterium Thermodesulfatator indicus type strain (CIR29812(T)).</title>
        <authorList>
            <person name="Anderson I."/>
            <person name="Saunders E."/>
            <person name="Lapidus A."/>
            <person name="Nolan M."/>
            <person name="Lucas S."/>
            <person name="Tice H."/>
            <person name="Del Rio T.G."/>
            <person name="Cheng J.F."/>
            <person name="Han C."/>
            <person name="Tapia R."/>
            <person name="Goodwin L.A."/>
            <person name="Pitluck S."/>
            <person name="Liolios K."/>
            <person name="Mavromatis K."/>
            <person name="Pagani I."/>
            <person name="Ivanova N."/>
            <person name="Mikhailova N."/>
            <person name="Pati A."/>
            <person name="Chen A."/>
            <person name="Palaniappan K."/>
            <person name="Land M."/>
            <person name="Hauser L."/>
            <person name="Jeffries C.D."/>
            <person name="Chang Y.J."/>
            <person name="Brambilla E.M."/>
            <person name="Rohde M."/>
            <person name="Spring S."/>
            <person name="Goker M."/>
            <person name="Detter J.C."/>
            <person name="Woyke T."/>
            <person name="Bristow J."/>
            <person name="Eisen J.A."/>
            <person name="Markowitz V."/>
            <person name="Hugenholtz P."/>
            <person name="Kyrpides N.C."/>
            <person name="Klenk H.P."/>
        </authorList>
    </citation>
    <scope>NUCLEOTIDE SEQUENCE [LARGE SCALE GENOMIC DNA]</scope>
    <source>
        <strain evidence="7">DSM 15286 / JCM 11887 / CIR29812</strain>
    </source>
</reference>
<keyword evidence="3 5" id="KW-1133">Transmembrane helix</keyword>
<evidence type="ECO:0000313" key="7">
    <source>
        <dbReference type="Proteomes" id="UP000006793"/>
    </source>
</evidence>
<dbReference type="RefSeq" id="WP_013908593.1">
    <property type="nucleotide sequence ID" value="NC_015681.1"/>
</dbReference>
<dbReference type="PANTHER" id="PTHR33514">
    <property type="entry name" value="PROTEIN ABCI12, CHLOROPLASTIC"/>
    <property type="match status" value="1"/>
</dbReference>
<organism evidence="6 7">
    <name type="scientific">Thermodesulfatator indicus (strain DSM 15286 / JCM 11887 / CIR29812)</name>
    <dbReference type="NCBI Taxonomy" id="667014"/>
    <lineage>
        <taxon>Bacteria</taxon>
        <taxon>Pseudomonadati</taxon>
        <taxon>Thermodesulfobacteriota</taxon>
        <taxon>Thermodesulfobacteria</taxon>
        <taxon>Thermodesulfobacteriales</taxon>
        <taxon>Thermodesulfatatoraceae</taxon>
        <taxon>Thermodesulfatator</taxon>
    </lineage>
</organism>
<evidence type="ECO:0000256" key="1">
    <source>
        <dbReference type="ARBA" id="ARBA00004141"/>
    </source>
</evidence>
<dbReference type="EMBL" id="CP002683">
    <property type="protein sequence ID" value="AEH45854.1"/>
    <property type="molecule type" value="Genomic_DNA"/>
</dbReference>
<evidence type="ECO:0000256" key="4">
    <source>
        <dbReference type="ARBA" id="ARBA00023136"/>
    </source>
</evidence>
<accession>F8ACY8</accession>
<dbReference type="CDD" id="cd16914">
    <property type="entry name" value="EcfT"/>
    <property type="match status" value="1"/>
</dbReference>
<feature type="transmembrane region" description="Helical" evidence="5">
    <location>
        <begin position="233"/>
        <end position="256"/>
    </location>
</feature>
<evidence type="ECO:0000256" key="5">
    <source>
        <dbReference type="SAM" id="Phobius"/>
    </source>
</evidence>
<dbReference type="GO" id="GO:0005886">
    <property type="term" value="C:plasma membrane"/>
    <property type="evidence" value="ECO:0007669"/>
    <property type="project" value="TreeGrafter"/>
</dbReference>
<dbReference type="eggNOG" id="COG0619">
    <property type="taxonomic scope" value="Bacteria"/>
</dbReference>
<comment type="subcellular location">
    <subcellularLocation>
        <location evidence="1">Membrane</location>
        <topology evidence="1">Multi-pass membrane protein</topology>
    </subcellularLocation>
</comment>
<feature type="transmembrane region" description="Helical" evidence="5">
    <location>
        <begin position="12"/>
        <end position="41"/>
    </location>
</feature>
<dbReference type="AlphaFoldDB" id="F8ACY8"/>
<evidence type="ECO:0000256" key="3">
    <source>
        <dbReference type="ARBA" id="ARBA00022989"/>
    </source>
</evidence>
<gene>
    <name evidence="6" type="ordered locus">Thein_2001</name>
</gene>
<dbReference type="STRING" id="667014.Thein_2001"/>
<protein>
    <submittedName>
        <fullName evidence="6">Cobalt transport protein</fullName>
    </submittedName>
</protein>
<proteinExistence type="predicted"/>
<dbReference type="OrthoDB" id="1633899at2"/>